<feature type="region of interest" description="Disordered" evidence="1">
    <location>
        <begin position="1"/>
        <end position="26"/>
    </location>
</feature>
<evidence type="ECO:0000256" key="1">
    <source>
        <dbReference type="SAM" id="MobiDB-lite"/>
    </source>
</evidence>
<dbReference type="RefSeq" id="XP_008227130.1">
    <property type="nucleotide sequence ID" value="XM_008228908.1"/>
</dbReference>
<protein>
    <submittedName>
        <fullName evidence="3">Uncharacterized protein LOC103326672</fullName>
    </submittedName>
</protein>
<dbReference type="Proteomes" id="UP000694861">
    <property type="component" value="Linkage group LG3"/>
</dbReference>
<reference evidence="2" key="1">
    <citation type="journal article" date="2012" name="Nat. Commun.">
        <title>The genome of Prunus mume.</title>
        <authorList>
            <person name="Zhang Q."/>
            <person name="Chen W."/>
            <person name="Sun L."/>
            <person name="Zhao F."/>
            <person name="Huang B."/>
            <person name="Yang W."/>
            <person name="Tao Y."/>
            <person name="Wang J."/>
            <person name="Yuan Z."/>
            <person name="Fan G."/>
            <person name="Xing Z."/>
            <person name="Han C."/>
            <person name="Pan H."/>
            <person name="Zhong X."/>
            <person name="Shi W."/>
            <person name="Liang X."/>
            <person name="Du D."/>
            <person name="Sun F."/>
            <person name="Xu Z."/>
            <person name="Hao R."/>
            <person name="Lv T."/>
            <person name="Lv Y."/>
            <person name="Zheng Z."/>
            <person name="Sun M."/>
            <person name="Luo L."/>
            <person name="Cai M."/>
            <person name="Gao Y."/>
            <person name="Wang J."/>
            <person name="Yin Y."/>
            <person name="Xu X."/>
            <person name="Cheng T."/>
            <person name="Wang J."/>
        </authorList>
    </citation>
    <scope>NUCLEOTIDE SEQUENCE [LARGE SCALE GENOMIC DNA]</scope>
</reference>
<dbReference type="InterPro" id="IPR006912">
    <property type="entry name" value="Harbinger_derived_prot"/>
</dbReference>
<dbReference type="PANTHER" id="PTHR47150">
    <property type="entry name" value="OS12G0169200 PROTEIN"/>
    <property type="match status" value="1"/>
</dbReference>
<keyword evidence="2" id="KW-1185">Reference proteome</keyword>
<reference evidence="3" key="2">
    <citation type="submission" date="2025-08" db="UniProtKB">
        <authorList>
            <consortium name="RefSeq"/>
        </authorList>
    </citation>
    <scope>IDENTIFICATION</scope>
</reference>
<feature type="compositionally biased region" description="Basic and acidic residues" evidence="1">
    <location>
        <begin position="1"/>
        <end position="25"/>
    </location>
</feature>
<gene>
    <name evidence="3" type="primary">LOC103326672</name>
</gene>
<proteinExistence type="predicted"/>
<evidence type="ECO:0000313" key="2">
    <source>
        <dbReference type="Proteomes" id="UP000694861"/>
    </source>
</evidence>
<dbReference type="GeneID" id="103326672"/>
<accession>A0ABM0NMT7</accession>
<evidence type="ECO:0000313" key="3">
    <source>
        <dbReference type="RefSeq" id="XP_008227130.1"/>
    </source>
</evidence>
<dbReference type="Pfam" id="PF04827">
    <property type="entry name" value="Plant_tran"/>
    <property type="match status" value="1"/>
</dbReference>
<name>A0ABM0NMT7_PRUMU</name>
<organism evidence="2 3">
    <name type="scientific">Prunus mume</name>
    <name type="common">Japanese apricot</name>
    <name type="synonym">Armeniaca mume</name>
    <dbReference type="NCBI Taxonomy" id="102107"/>
    <lineage>
        <taxon>Eukaryota</taxon>
        <taxon>Viridiplantae</taxon>
        <taxon>Streptophyta</taxon>
        <taxon>Embryophyta</taxon>
        <taxon>Tracheophyta</taxon>
        <taxon>Spermatophyta</taxon>
        <taxon>Magnoliopsida</taxon>
        <taxon>eudicotyledons</taxon>
        <taxon>Gunneridae</taxon>
        <taxon>Pentapetalae</taxon>
        <taxon>rosids</taxon>
        <taxon>fabids</taxon>
        <taxon>Rosales</taxon>
        <taxon>Rosaceae</taxon>
        <taxon>Amygdaloideae</taxon>
        <taxon>Amygdaleae</taxon>
        <taxon>Prunus</taxon>
    </lineage>
</organism>
<sequence>MSNLRKVLERQHREDEEIRRKRAEEDRELDEEEEEVVLVVGMLNQSRQHHCGCSLNVDRHRHSRGKNILEDYFIPNSLYPVSYFRERYRMQPHLFQEIMHDVCNYDTYFVQKYDALGVLGFLSEQKLTAALRMLAYEASADQVDEIAKIGKSTILECLVRFCDTIETLYTRDYLLKPTPRDLRRLLRKSEAQGFPNMIGGIDCMYWLRKNFPTPWQGNYGNKKGQKNIILEAVASFDI</sequence>
<dbReference type="PANTHER" id="PTHR47150:SF5">
    <property type="entry name" value="OS07G0546750 PROTEIN"/>
    <property type="match status" value="1"/>
</dbReference>